<sequence>MSYGENEIIKQQEQSTVNPQKHNIVTCQKSPSEINKHVSNDGNFAVDIAPDVLNLTEQNEFKIITCELLLQ</sequence>
<evidence type="ECO:0000313" key="1">
    <source>
        <dbReference type="EMBL" id="KAF9411134.1"/>
    </source>
</evidence>
<comment type="caution">
    <text evidence="1">The sequence shown here is derived from an EMBL/GenBank/DDBJ whole genome shotgun (WGS) entry which is preliminary data.</text>
</comment>
<evidence type="ECO:0000313" key="2">
    <source>
        <dbReference type="Proteomes" id="UP000648187"/>
    </source>
</evidence>
<keyword evidence="2" id="KW-1185">Reference proteome</keyword>
<reference evidence="1" key="1">
    <citation type="submission" date="2020-08" db="EMBL/GenBank/DDBJ databases">
        <title>Spodoptera exigua strain:BAW_Kor-Di-RS1 Genome sequencing and assembly.</title>
        <authorList>
            <person name="Kim J."/>
            <person name="Nam H.Y."/>
            <person name="Kwon M."/>
            <person name="Choi J.H."/>
            <person name="Cho S.R."/>
            <person name="Kim G.-H."/>
        </authorList>
    </citation>
    <scope>NUCLEOTIDE SEQUENCE</scope>
    <source>
        <strain evidence="1">BAW_Kor-Di-RS1</strain>
        <tissue evidence="1">Whole-body</tissue>
    </source>
</reference>
<protein>
    <submittedName>
        <fullName evidence="1">Uncharacterized protein</fullName>
    </submittedName>
</protein>
<gene>
    <name evidence="1" type="ORF">HW555_009996</name>
</gene>
<dbReference type="AlphaFoldDB" id="A0A835GBY4"/>
<proteinExistence type="predicted"/>
<organism evidence="1 2">
    <name type="scientific">Spodoptera exigua</name>
    <name type="common">Beet armyworm</name>
    <name type="synonym">Noctua fulgens</name>
    <dbReference type="NCBI Taxonomy" id="7107"/>
    <lineage>
        <taxon>Eukaryota</taxon>
        <taxon>Metazoa</taxon>
        <taxon>Ecdysozoa</taxon>
        <taxon>Arthropoda</taxon>
        <taxon>Hexapoda</taxon>
        <taxon>Insecta</taxon>
        <taxon>Pterygota</taxon>
        <taxon>Neoptera</taxon>
        <taxon>Endopterygota</taxon>
        <taxon>Lepidoptera</taxon>
        <taxon>Glossata</taxon>
        <taxon>Ditrysia</taxon>
        <taxon>Noctuoidea</taxon>
        <taxon>Noctuidae</taxon>
        <taxon>Amphipyrinae</taxon>
        <taxon>Spodoptera</taxon>
    </lineage>
</organism>
<dbReference type="EMBL" id="JACKWZ010000234">
    <property type="protein sequence ID" value="KAF9411134.1"/>
    <property type="molecule type" value="Genomic_DNA"/>
</dbReference>
<dbReference type="Proteomes" id="UP000648187">
    <property type="component" value="Unassembled WGS sequence"/>
</dbReference>
<accession>A0A835GBY4</accession>
<name>A0A835GBY4_SPOEX</name>